<protein>
    <submittedName>
        <fullName evidence="1">Uncharacterized protein</fullName>
    </submittedName>
</protein>
<dbReference type="RefSeq" id="WP_184093714.1">
    <property type="nucleotide sequence ID" value="NZ_AP023367.1"/>
</dbReference>
<dbReference type="AlphaFoldDB" id="A0A6S6R126"/>
<evidence type="ECO:0000313" key="1">
    <source>
        <dbReference type="EMBL" id="BCJ95766.1"/>
    </source>
</evidence>
<sequence>MVSLKIIDVKAFMSNLLIQNIFDNFLVSEAEIYTFHQVHIDGKLNRDYYNNDELEVLGDRKYSLWSEIKPFIYSLVKGNKLPKVIKLVMLLSPAYTENVLKKSGLAFTPEEINGLFLNIRYEKNVLILTTGTSLKTFTLDKSLEYVWDSDLKLFLKYHEIPVEEM</sequence>
<proteinExistence type="predicted"/>
<dbReference type="KEGG" id="acel:acsn021_33350"/>
<name>A0A6S6R126_9FIRM</name>
<keyword evidence="2" id="KW-1185">Reference proteome</keyword>
<dbReference type="InterPro" id="IPR043779">
    <property type="entry name" value="DUF5721"/>
</dbReference>
<dbReference type="Proteomes" id="UP000515561">
    <property type="component" value="Chromosome"/>
</dbReference>
<dbReference type="EMBL" id="AP023367">
    <property type="protein sequence ID" value="BCJ95766.1"/>
    <property type="molecule type" value="Genomic_DNA"/>
</dbReference>
<gene>
    <name evidence="1" type="ORF">acsn021_33350</name>
</gene>
<dbReference type="Pfam" id="PF18988">
    <property type="entry name" value="DUF5721"/>
    <property type="match status" value="1"/>
</dbReference>
<evidence type="ECO:0000313" key="2">
    <source>
        <dbReference type="Proteomes" id="UP000515561"/>
    </source>
</evidence>
<accession>A0A6S6R126</accession>
<organism evidence="1 2">
    <name type="scientific">Anaerocolumna cellulosilytica</name>
    <dbReference type="NCBI Taxonomy" id="433286"/>
    <lineage>
        <taxon>Bacteria</taxon>
        <taxon>Bacillati</taxon>
        <taxon>Bacillota</taxon>
        <taxon>Clostridia</taxon>
        <taxon>Lachnospirales</taxon>
        <taxon>Lachnospiraceae</taxon>
        <taxon>Anaerocolumna</taxon>
    </lineage>
</organism>
<reference evidence="1 2" key="1">
    <citation type="journal article" date="2016" name="Int. J. Syst. Evol. Microbiol.">
        <title>Descriptions of Anaerotaenia torta gen. nov., sp. nov. and Anaerocolumna cellulosilytica gen. nov., sp. nov. isolated from a methanogenic reactor of cattle waste.</title>
        <authorList>
            <person name="Uek A."/>
            <person name="Ohtaki Y."/>
            <person name="Kaku N."/>
            <person name="Ueki K."/>
        </authorList>
    </citation>
    <scope>NUCLEOTIDE SEQUENCE [LARGE SCALE GENOMIC DNA]</scope>
    <source>
        <strain evidence="1 2">SN021</strain>
    </source>
</reference>